<proteinExistence type="predicted"/>
<organism evidence="1 2">
    <name type="scientific">Acaryochloris marina (strain MBIC 11017)</name>
    <dbReference type="NCBI Taxonomy" id="329726"/>
    <lineage>
        <taxon>Bacteria</taxon>
        <taxon>Bacillati</taxon>
        <taxon>Cyanobacteriota</taxon>
        <taxon>Cyanophyceae</taxon>
        <taxon>Acaryochloridales</taxon>
        <taxon>Acaryochloridaceae</taxon>
        <taxon>Acaryochloris</taxon>
    </lineage>
</organism>
<gene>
    <name evidence="1" type="ordered locus">AM1_2175</name>
</gene>
<keyword evidence="2" id="KW-1185">Reference proteome</keyword>
<sequence length="163" mass="18439">MSQSAHEPDAVSVETEVITDDDYQQSLAQQKHLAEQDRKAREQARQILQRYDQGFTPNLIQDIRLSAFDSLTASRAIMQLLRLSLAEDEYGAVGESRMTYTRGRNVAIAQQCGQILYQLGGLKLMEHVLTRLIPPFDQDNLNQAWQGLGTGASHYFDARHHLP</sequence>
<dbReference type="RefSeq" id="WP_012162666.1">
    <property type="nucleotide sequence ID" value="NC_009925.1"/>
</dbReference>
<dbReference type="KEGG" id="amr:AM1_2175"/>
<protein>
    <submittedName>
        <fullName evidence="1">Uncharacterized protein</fullName>
    </submittedName>
</protein>
<dbReference type="OrthoDB" id="571710at2"/>
<evidence type="ECO:0000313" key="2">
    <source>
        <dbReference type="Proteomes" id="UP000000268"/>
    </source>
</evidence>
<reference evidence="1 2" key="1">
    <citation type="journal article" date="2008" name="Proc. Natl. Acad. Sci. U.S.A.">
        <title>Niche adaptation and genome expansion in the chlorophyll d-producing cyanobacterium Acaryochloris marina.</title>
        <authorList>
            <person name="Swingley W.D."/>
            <person name="Chen M."/>
            <person name="Cheung P.C."/>
            <person name="Conrad A.L."/>
            <person name="Dejesa L.C."/>
            <person name="Hao J."/>
            <person name="Honchak B.M."/>
            <person name="Karbach L.E."/>
            <person name="Kurdoglu A."/>
            <person name="Lahiri S."/>
            <person name="Mastrian S.D."/>
            <person name="Miyashita H."/>
            <person name="Page L."/>
            <person name="Ramakrishna P."/>
            <person name="Satoh S."/>
            <person name="Sattley W.M."/>
            <person name="Shimada Y."/>
            <person name="Taylor H.L."/>
            <person name="Tomo T."/>
            <person name="Tsuchiya T."/>
            <person name="Wang Z.T."/>
            <person name="Raymond J."/>
            <person name="Mimuro M."/>
            <person name="Blankenship R.E."/>
            <person name="Touchman J.W."/>
        </authorList>
    </citation>
    <scope>NUCLEOTIDE SEQUENCE [LARGE SCALE GENOMIC DNA]</scope>
    <source>
        <strain evidence="2">MBIC 11017</strain>
    </source>
</reference>
<accession>B0BZX9</accession>
<dbReference type="HOGENOM" id="CLU_1623553_0_0_3"/>
<dbReference type="AlphaFoldDB" id="B0BZX9"/>
<dbReference type="Proteomes" id="UP000000268">
    <property type="component" value="Chromosome"/>
</dbReference>
<dbReference type="EMBL" id="CP000828">
    <property type="protein sequence ID" value="ABW27189.1"/>
    <property type="molecule type" value="Genomic_DNA"/>
</dbReference>
<evidence type="ECO:0000313" key="1">
    <source>
        <dbReference type="EMBL" id="ABW27189.1"/>
    </source>
</evidence>
<name>B0BZX9_ACAM1</name>